<organism evidence="1 2">
    <name type="scientific">Reticulomyxa filosa</name>
    <dbReference type="NCBI Taxonomy" id="46433"/>
    <lineage>
        <taxon>Eukaryota</taxon>
        <taxon>Sar</taxon>
        <taxon>Rhizaria</taxon>
        <taxon>Retaria</taxon>
        <taxon>Foraminifera</taxon>
        <taxon>Monothalamids</taxon>
        <taxon>Reticulomyxidae</taxon>
        <taxon>Reticulomyxa</taxon>
    </lineage>
</organism>
<reference evidence="1 2" key="1">
    <citation type="journal article" date="2013" name="Curr. Biol.">
        <title>The Genome of the Foraminiferan Reticulomyxa filosa.</title>
        <authorList>
            <person name="Glockner G."/>
            <person name="Hulsmann N."/>
            <person name="Schleicher M."/>
            <person name="Noegel A.A."/>
            <person name="Eichinger L."/>
            <person name="Gallinger C."/>
            <person name="Pawlowski J."/>
            <person name="Sierra R."/>
            <person name="Euteneuer U."/>
            <person name="Pillet L."/>
            <person name="Moustafa A."/>
            <person name="Platzer M."/>
            <person name="Groth M."/>
            <person name="Szafranski K."/>
            <person name="Schliwa M."/>
        </authorList>
    </citation>
    <scope>NUCLEOTIDE SEQUENCE [LARGE SCALE GENOMIC DNA]</scope>
</reference>
<accession>X6MLU3</accession>
<evidence type="ECO:0000313" key="1">
    <source>
        <dbReference type="EMBL" id="ETO14829.1"/>
    </source>
</evidence>
<name>X6MLU3_RETFI</name>
<protein>
    <submittedName>
        <fullName evidence="1">Uncharacterized protein</fullName>
    </submittedName>
</protein>
<sequence>DNPHEEKTDRKENACTKDTTHVAKTQTAFAIADCGPLDNNCIVIEQHDINTAVQQEDMSSGPEKTTTERDEININGRGITTPKKLRVDNSMMCCLHNGDENKDMEESIDKENNPPRFDFHSDCVAMAMEESGRCDVDKDCKMDEVDHAALTTASVQSNDSQKSTDNQSLSSLSIVIPHILRSEHSTAFQDDFVIAKVTILLLFFKKKKKKKKYCDIGTISPGVTDDVTKDDTFDSINVTASESVVTHNCGNSEEQTPVAADIIADQLSQSANSFVLILCSKKKKKKEEEQE</sequence>
<feature type="non-terminal residue" evidence="1">
    <location>
        <position position="1"/>
    </location>
</feature>
<dbReference type="EMBL" id="ASPP01019729">
    <property type="protein sequence ID" value="ETO14829.1"/>
    <property type="molecule type" value="Genomic_DNA"/>
</dbReference>
<dbReference type="Proteomes" id="UP000023152">
    <property type="component" value="Unassembled WGS sequence"/>
</dbReference>
<gene>
    <name evidence="1" type="ORF">RFI_22537</name>
</gene>
<comment type="caution">
    <text evidence="1">The sequence shown here is derived from an EMBL/GenBank/DDBJ whole genome shotgun (WGS) entry which is preliminary data.</text>
</comment>
<dbReference type="AlphaFoldDB" id="X6MLU3"/>
<proteinExistence type="predicted"/>
<keyword evidence="2" id="KW-1185">Reference proteome</keyword>
<evidence type="ECO:0000313" key="2">
    <source>
        <dbReference type="Proteomes" id="UP000023152"/>
    </source>
</evidence>